<feature type="transmembrane region" description="Helical" evidence="2">
    <location>
        <begin position="15"/>
        <end position="37"/>
    </location>
</feature>
<evidence type="ECO:0000259" key="3">
    <source>
        <dbReference type="PROSITE" id="PS50132"/>
    </source>
</evidence>
<feature type="region of interest" description="Disordered" evidence="1">
    <location>
        <begin position="202"/>
        <end position="240"/>
    </location>
</feature>
<feature type="transmembrane region" description="Helical" evidence="2">
    <location>
        <begin position="312"/>
        <end position="330"/>
    </location>
</feature>
<keyword evidence="5" id="KW-1185">Reference proteome</keyword>
<dbReference type="Proteomes" id="UP000271241">
    <property type="component" value="Unassembled WGS sequence"/>
</dbReference>
<dbReference type="PROSITE" id="PS50132">
    <property type="entry name" value="RGS"/>
    <property type="match status" value="1"/>
</dbReference>
<feature type="region of interest" description="Disordered" evidence="1">
    <location>
        <begin position="158"/>
        <end position="186"/>
    </location>
</feature>
<dbReference type="OrthoDB" id="5599315at2759"/>
<name>A0A4P9XM37_9FUNG</name>
<dbReference type="SUPFAM" id="SSF48097">
    <property type="entry name" value="Regulator of G-protein signaling, RGS"/>
    <property type="match status" value="1"/>
</dbReference>
<organism evidence="4 5">
    <name type="scientific">Thamnocephalis sphaerospora</name>
    <dbReference type="NCBI Taxonomy" id="78915"/>
    <lineage>
        <taxon>Eukaryota</taxon>
        <taxon>Fungi</taxon>
        <taxon>Fungi incertae sedis</taxon>
        <taxon>Zoopagomycota</taxon>
        <taxon>Zoopagomycotina</taxon>
        <taxon>Zoopagomycetes</taxon>
        <taxon>Zoopagales</taxon>
        <taxon>Sigmoideomycetaceae</taxon>
        <taxon>Thamnocephalis</taxon>
    </lineage>
</organism>
<accession>A0A4P9XM37</accession>
<dbReference type="AlphaFoldDB" id="A0A4P9XM37"/>
<feature type="transmembrane region" description="Helical" evidence="2">
    <location>
        <begin position="377"/>
        <end position="400"/>
    </location>
</feature>
<dbReference type="PANTHER" id="PTHR10845">
    <property type="entry name" value="REGULATOR OF G PROTEIN SIGNALING"/>
    <property type="match status" value="1"/>
</dbReference>
<dbReference type="PANTHER" id="PTHR10845:SF192">
    <property type="entry name" value="DOUBLE HIT, ISOFORM B"/>
    <property type="match status" value="1"/>
</dbReference>
<dbReference type="InterPro" id="IPR044926">
    <property type="entry name" value="RGS_subdomain_2"/>
</dbReference>
<sequence length="558" mass="62021">MTSATASHLPYLLPVWAAALVLAVYVTVLAATLAGFLHLRRNSSIRHRCPRMTSFITFANALIFAWALIRHTNFSPPPCIAQMWLVSIGFPLWVVALGGRLMHMVAVRESTRHLDSIDFMLPAFSADTSTPTIIFAPPAKSRWSRLWGARPISSRLGGRLRPLPALQEGQSPSLSEDKAESDDGASQCEIEMAGGQSASKTMRNLLGPREPNQHSLNSEQSLPTSATAAEMPRSADPLESPVPTSFWCRYRGAFDDRQMVSPVLAIAGVHAMVALTLHLCGEYPTAPLLLKNADGSVVAGQTYCEDYLPQTLVVFAYILLLLPAPIYRLFTLRDRFHVHGGLLLSCTAIALVVVAMTAVAGIVGSQNHIAQMWWLSLVYMVFLATGHVILVCYPAFWVYWKTRRGPVSTFGHANSRADFEDLLANPVELSRFRSFAATDLCSENVVFCAWIRHAGRISDPEARAAELRTIYDLFIHVGARHEVNISFRTRRVLTATFLGERDMHGRITTRPARRVSNAAVFDEAHDEILTLMYQHTYPRYLEWLAKEGPRDSFGRHQV</sequence>
<dbReference type="InterPro" id="IPR036305">
    <property type="entry name" value="RGS_sf"/>
</dbReference>
<evidence type="ECO:0000313" key="4">
    <source>
        <dbReference type="EMBL" id="RKP06967.1"/>
    </source>
</evidence>
<dbReference type="STRING" id="78915.A0A4P9XM37"/>
<keyword evidence="2" id="KW-0812">Transmembrane</keyword>
<evidence type="ECO:0000256" key="1">
    <source>
        <dbReference type="SAM" id="MobiDB-lite"/>
    </source>
</evidence>
<feature type="transmembrane region" description="Helical" evidence="2">
    <location>
        <begin position="342"/>
        <end position="365"/>
    </location>
</feature>
<feature type="domain" description="RGS" evidence="3">
    <location>
        <begin position="418"/>
        <end position="542"/>
    </location>
</feature>
<dbReference type="Gene3D" id="1.10.167.10">
    <property type="entry name" value="Regulator of G-protein Signalling 4, domain 2"/>
    <property type="match status" value="1"/>
</dbReference>
<feature type="transmembrane region" description="Helical" evidence="2">
    <location>
        <begin position="49"/>
        <end position="69"/>
    </location>
</feature>
<dbReference type="EMBL" id="KZ992787">
    <property type="protein sequence ID" value="RKP06967.1"/>
    <property type="molecule type" value="Genomic_DNA"/>
</dbReference>
<dbReference type="Pfam" id="PF00615">
    <property type="entry name" value="RGS"/>
    <property type="match status" value="1"/>
</dbReference>
<evidence type="ECO:0000256" key="2">
    <source>
        <dbReference type="SAM" id="Phobius"/>
    </source>
</evidence>
<keyword evidence="2" id="KW-0472">Membrane</keyword>
<proteinExistence type="predicted"/>
<feature type="transmembrane region" description="Helical" evidence="2">
    <location>
        <begin position="259"/>
        <end position="279"/>
    </location>
</feature>
<evidence type="ECO:0000313" key="5">
    <source>
        <dbReference type="Proteomes" id="UP000271241"/>
    </source>
</evidence>
<dbReference type="SMART" id="SM00315">
    <property type="entry name" value="RGS"/>
    <property type="match status" value="1"/>
</dbReference>
<keyword evidence="2" id="KW-1133">Transmembrane helix</keyword>
<gene>
    <name evidence="4" type="ORF">THASP1DRAFT_24805</name>
</gene>
<feature type="compositionally biased region" description="Polar residues" evidence="1">
    <location>
        <begin position="213"/>
        <end position="227"/>
    </location>
</feature>
<protein>
    <recommendedName>
        <fullName evidence="3">RGS domain-containing protein</fullName>
    </recommendedName>
</protein>
<reference evidence="5" key="1">
    <citation type="journal article" date="2018" name="Nat. Microbiol.">
        <title>Leveraging single-cell genomics to expand the fungal tree of life.</title>
        <authorList>
            <person name="Ahrendt S.R."/>
            <person name="Quandt C.A."/>
            <person name="Ciobanu D."/>
            <person name="Clum A."/>
            <person name="Salamov A."/>
            <person name="Andreopoulos B."/>
            <person name="Cheng J.F."/>
            <person name="Woyke T."/>
            <person name="Pelin A."/>
            <person name="Henrissat B."/>
            <person name="Reynolds N.K."/>
            <person name="Benny G.L."/>
            <person name="Smith M.E."/>
            <person name="James T.Y."/>
            <person name="Grigoriev I.V."/>
        </authorList>
    </citation>
    <scope>NUCLEOTIDE SEQUENCE [LARGE SCALE GENOMIC DNA]</scope>
    <source>
        <strain evidence="5">RSA 1356</strain>
    </source>
</reference>
<dbReference type="InterPro" id="IPR016137">
    <property type="entry name" value="RGS"/>
</dbReference>
<feature type="transmembrane region" description="Helical" evidence="2">
    <location>
        <begin position="81"/>
        <end position="102"/>
    </location>
</feature>